<evidence type="ECO:0000313" key="2">
    <source>
        <dbReference type="EMBL" id="CRK38089.1"/>
    </source>
</evidence>
<name>A0A0G4MVA1_VERLO</name>
<accession>A0A0G4MVA1</accession>
<reference evidence="3" key="1">
    <citation type="submission" date="2015-05" db="EMBL/GenBank/DDBJ databases">
        <authorList>
            <person name="Fogelqvist Johan"/>
        </authorList>
    </citation>
    <scope>NUCLEOTIDE SEQUENCE [LARGE SCALE GENOMIC DNA]</scope>
</reference>
<dbReference type="InterPro" id="IPR021054">
    <property type="entry name" value="Cell_wall_mannoprotein_1"/>
</dbReference>
<dbReference type="EMBL" id="CVQI01031112">
    <property type="protein sequence ID" value="CRK38089.1"/>
    <property type="molecule type" value="Genomic_DNA"/>
</dbReference>
<gene>
    <name evidence="2" type="ORF">BN1723_004335</name>
</gene>
<dbReference type="Pfam" id="PF12296">
    <property type="entry name" value="HsbA"/>
    <property type="match status" value="1"/>
</dbReference>
<dbReference type="GO" id="GO:0005576">
    <property type="term" value="C:extracellular region"/>
    <property type="evidence" value="ECO:0007669"/>
    <property type="project" value="TreeGrafter"/>
</dbReference>
<sequence>MHLHSILGFLACLPLTFASTLPTEFSEDFSRSIQVTRESVARDINGIDTAVKKLISALDPFEGGLLDVPKLVIVGTNFLNVHAANRKAFVNAKRIETQFSKEDSKAIIDLVDQTLVITNPRATELVIRKKPTLDRLQSGAFARLGLELLLEDHLSLSDALVRWVEPSLRDQADEAVETITLALEDAIEVYS</sequence>
<feature type="non-terminal residue" evidence="2">
    <location>
        <position position="191"/>
    </location>
</feature>
<dbReference type="PANTHER" id="PTHR38123:SF1">
    <property type="entry name" value="HYDROPHOBIC SURFACE BINDING PROTEIN"/>
    <property type="match status" value="1"/>
</dbReference>
<dbReference type="Gene3D" id="1.20.1280.140">
    <property type="match status" value="1"/>
</dbReference>
<proteinExistence type="predicted"/>
<dbReference type="PANTHER" id="PTHR38123">
    <property type="entry name" value="CELL WALL SERINE-THREONINE-RICH GALACTOMANNOPROTEIN MP1 (AFU_ORTHOLOGUE AFUA_4G03240)"/>
    <property type="match status" value="1"/>
</dbReference>
<evidence type="ECO:0000313" key="3">
    <source>
        <dbReference type="Proteomes" id="UP000045706"/>
    </source>
</evidence>
<evidence type="ECO:0000256" key="1">
    <source>
        <dbReference type="SAM" id="SignalP"/>
    </source>
</evidence>
<dbReference type="AlphaFoldDB" id="A0A0G4MVA1"/>
<keyword evidence="1" id="KW-0732">Signal</keyword>
<feature type="signal peptide" evidence="1">
    <location>
        <begin position="1"/>
        <end position="18"/>
    </location>
</feature>
<protein>
    <submittedName>
        <fullName evidence="2">Uncharacterized protein</fullName>
    </submittedName>
</protein>
<dbReference type="Proteomes" id="UP000045706">
    <property type="component" value="Unassembled WGS sequence"/>
</dbReference>
<organism evidence="2 3">
    <name type="scientific">Verticillium longisporum</name>
    <name type="common">Verticillium dahliae var. longisporum</name>
    <dbReference type="NCBI Taxonomy" id="100787"/>
    <lineage>
        <taxon>Eukaryota</taxon>
        <taxon>Fungi</taxon>
        <taxon>Dikarya</taxon>
        <taxon>Ascomycota</taxon>
        <taxon>Pezizomycotina</taxon>
        <taxon>Sordariomycetes</taxon>
        <taxon>Hypocreomycetidae</taxon>
        <taxon>Glomerellales</taxon>
        <taxon>Plectosphaerellaceae</taxon>
        <taxon>Verticillium</taxon>
    </lineage>
</organism>
<feature type="chain" id="PRO_5002567917" evidence="1">
    <location>
        <begin position="19"/>
        <end position="191"/>
    </location>
</feature>